<accession>B8HML0</accession>
<dbReference type="InterPro" id="IPR014030">
    <property type="entry name" value="Ketoacyl_synth_N"/>
</dbReference>
<evidence type="ECO:0000256" key="1">
    <source>
        <dbReference type="ARBA" id="ARBA00008467"/>
    </source>
</evidence>
<comment type="similarity">
    <text evidence="1 3">Belongs to the thiolase-like superfamily. Beta-ketoacyl-ACP synthases family.</text>
</comment>
<dbReference type="PROSITE" id="PS52004">
    <property type="entry name" value="KS3_2"/>
    <property type="match status" value="1"/>
</dbReference>
<dbReference type="SUPFAM" id="SSF53901">
    <property type="entry name" value="Thiolase-like"/>
    <property type="match status" value="2"/>
</dbReference>
<dbReference type="InterPro" id="IPR000794">
    <property type="entry name" value="Beta-ketoacyl_synthase"/>
</dbReference>
<dbReference type="Gene3D" id="3.40.47.10">
    <property type="match status" value="1"/>
</dbReference>
<dbReference type="InterPro" id="IPR020841">
    <property type="entry name" value="PKS_Beta-ketoAc_synthase_dom"/>
</dbReference>
<name>B8HML0_CYAP4</name>
<dbReference type="InterPro" id="IPR018201">
    <property type="entry name" value="Ketoacyl_synth_AS"/>
</dbReference>
<sequence>MAAIPVVATGIGLVSALGTTLASNWQRLLKGETGIALHQPFAELPPYPLALIGDRPADLPTLTAEVVQAALVDAQLAPPLADCGIVIGSSRGCQAEWEQWARQWHQQGIPPDHNWLDRLPHAAAVTAAREVGTRGPVLAPMAACATGLWAVAQGYELLQTGVCERVLVGGVEAAVTRLSLSGFAQMGVLARQGAYPFDRQRQGLVLGEGGAVIVLETAELAQRRGAALYGQVLGFGLAADAEHTNAPSQTQAGAIAALKQCLHHSGLTADQVDYIHAHGTATRLNDQFEATLIQNWFPPQVAISSTKGATGHTLGAAGAMGLAFCLLALKHQVLFPTVGLQQPDFALNLIQQPQLAHLQTLLCFSFGFGGQNAIVAVGNPARLGGFQA</sequence>
<dbReference type="PROSITE" id="PS00606">
    <property type="entry name" value="KS3_1"/>
    <property type="match status" value="1"/>
</dbReference>
<proteinExistence type="inferred from homology"/>
<dbReference type="PANTHER" id="PTHR11712">
    <property type="entry name" value="POLYKETIDE SYNTHASE-RELATED"/>
    <property type="match status" value="1"/>
</dbReference>
<dbReference type="STRING" id="395961.Cyan7425_1246"/>
<dbReference type="KEGG" id="cyn:Cyan7425_1246"/>
<dbReference type="HOGENOM" id="CLU_000022_69_2_3"/>
<dbReference type="Pfam" id="PF00109">
    <property type="entry name" value="ketoacyl-synt"/>
    <property type="match status" value="1"/>
</dbReference>
<dbReference type="PANTHER" id="PTHR11712:SF347">
    <property type="entry name" value="BETA KETOACYL-ACYL CARRIER PROTEIN SYNTHASE"/>
    <property type="match status" value="1"/>
</dbReference>
<dbReference type="SMART" id="SM00825">
    <property type="entry name" value="PKS_KS"/>
    <property type="match status" value="1"/>
</dbReference>
<dbReference type="GO" id="GO:0004315">
    <property type="term" value="F:3-oxoacyl-[acyl-carrier-protein] synthase activity"/>
    <property type="evidence" value="ECO:0007669"/>
    <property type="project" value="InterPro"/>
</dbReference>
<keyword evidence="2 3" id="KW-0808">Transferase</keyword>
<evidence type="ECO:0000259" key="4">
    <source>
        <dbReference type="PROSITE" id="PS52004"/>
    </source>
</evidence>
<dbReference type="GO" id="GO:0006633">
    <property type="term" value="P:fatty acid biosynthetic process"/>
    <property type="evidence" value="ECO:0007669"/>
    <property type="project" value="InterPro"/>
</dbReference>
<organism evidence="5">
    <name type="scientific">Cyanothece sp. (strain PCC 7425 / ATCC 29141)</name>
    <dbReference type="NCBI Taxonomy" id="395961"/>
    <lineage>
        <taxon>Bacteria</taxon>
        <taxon>Bacillati</taxon>
        <taxon>Cyanobacteriota</taxon>
        <taxon>Cyanophyceae</taxon>
        <taxon>Gomontiellales</taxon>
        <taxon>Cyanothecaceae</taxon>
        <taxon>Cyanothece</taxon>
    </lineage>
</organism>
<feature type="domain" description="Ketosynthase family 3 (KS3)" evidence="4">
    <location>
        <begin position="3"/>
        <end position="379"/>
    </location>
</feature>
<dbReference type="InterPro" id="IPR016039">
    <property type="entry name" value="Thiolase-like"/>
</dbReference>
<gene>
    <name evidence="5" type="ordered locus">Cyan7425_1246</name>
</gene>
<dbReference type="eggNOG" id="COG0304">
    <property type="taxonomic scope" value="Bacteria"/>
</dbReference>
<evidence type="ECO:0000313" key="5">
    <source>
        <dbReference type="EMBL" id="ACL43625.1"/>
    </source>
</evidence>
<dbReference type="NCBIfam" id="NF004618">
    <property type="entry name" value="PRK05952.1"/>
    <property type="match status" value="1"/>
</dbReference>
<dbReference type="InterPro" id="IPR014031">
    <property type="entry name" value="Ketoacyl_synth_C"/>
</dbReference>
<reference evidence="5" key="1">
    <citation type="submission" date="2009-01" db="EMBL/GenBank/DDBJ databases">
        <title>Complete sequence of chromosome Cyanothece sp. PCC 7425.</title>
        <authorList>
            <consortium name="US DOE Joint Genome Institute"/>
            <person name="Lucas S."/>
            <person name="Copeland A."/>
            <person name="Lapidus A."/>
            <person name="Glavina del Rio T."/>
            <person name="Dalin E."/>
            <person name="Tice H."/>
            <person name="Bruce D."/>
            <person name="Goodwin L."/>
            <person name="Pitluck S."/>
            <person name="Sims D."/>
            <person name="Meineke L."/>
            <person name="Brettin T."/>
            <person name="Detter J.C."/>
            <person name="Han C."/>
            <person name="Larimer F."/>
            <person name="Land M."/>
            <person name="Hauser L."/>
            <person name="Kyrpides N."/>
            <person name="Ovchinnikova G."/>
            <person name="Liberton M."/>
            <person name="Stoeckel J."/>
            <person name="Banerjee A."/>
            <person name="Singh A."/>
            <person name="Page L."/>
            <person name="Sato H."/>
            <person name="Zhao L."/>
            <person name="Sherman L."/>
            <person name="Pakrasi H."/>
            <person name="Richardson P."/>
        </authorList>
    </citation>
    <scope>NUCLEOTIDE SEQUENCE</scope>
    <source>
        <strain evidence="5">PCC 7425</strain>
    </source>
</reference>
<dbReference type="OrthoDB" id="9808669at2"/>
<dbReference type="EMBL" id="CP001344">
    <property type="protein sequence ID" value="ACL43625.1"/>
    <property type="molecule type" value="Genomic_DNA"/>
</dbReference>
<protein>
    <submittedName>
        <fullName evidence="5">Beta-ketoacyl synthase</fullName>
    </submittedName>
</protein>
<evidence type="ECO:0000256" key="3">
    <source>
        <dbReference type="RuleBase" id="RU003694"/>
    </source>
</evidence>
<dbReference type="AlphaFoldDB" id="B8HML0"/>
<dbReference type="CDD" id="cd00834">
    <property type="entry name" value="KAS_I_II"/>
    <property type="match status" value="1"/>
</dbReference>
<dbReference type="Pfam" id="PF02801">
    <property type="entry name" value="Ketoacyl-synt_C"/>
    <property type="match status" value="1"/>
</dbReference>
<evidence type="ECO:0000256" key="2">
    <source>
        <dbReference type="ARBA" id="ARBA00022679"/>
    </source>
</evidence>